<dbReference type="GO" id="GO:0003723">
    <property type="term" value="F:RNA binding"/>
    <property type="evidence" value="ECO:0007669"/>
    <property type="project" value="TreeGrafter"/>
</dbReference>
<dbReference type="SUPFAM" id="SSF50249">
    <property type="entry name" value="Nucleic acid-binding proteins"/>
    <property type="match status" value="1"/>
</dbReference>
<feature type="compositionally biased region" description="Basic and acidic residues" evidence="1">
    <location>
        <begin position="57"/>
        <end position="72"/>
    </location>
</feature>
<dbReference type="PROSITE" id="PS50126">
    <property type="entry name" value="S1"/>
    <property type="match status" value="1"/>
</dbReference>
<proteinExistence type="predicted"/>
<sequence length="208" mass="23371">MAVSVKKLEYLSLISKVCSELETNLGHPYGDKALAEFITEMVLAPKKHESSSTGGEGKPRDRDSRGNRDREYNVDEPELYGVYKGRVTRVMDAGCFVELTSFRGKEGMVHVSQITNRRLRNAKDVVKKEQQVYVKVVSISGQKFSLSMRDVDQKTGKDLLPLKKSSEDYALRLNPNPPVDGCVTRTGPSRIRIVEADSFVPSHRPLRE</sequence>
<evidence type="ECO:0000259" key="2">
    <source>
        <dbReference type="PROSITE" id="PS50126"/>
    </source>
</evidence>
<protein>
    <recommendedName>
        <fullName evidence="2">S1 motif domain-containing protein</fullName>
    </recommendedName>
</protein>
<dbReference type="CDD" id="cd05684">
    <property type="entry name" value="S1_DHX8_helicase"/>
    <property type="match status" value="1"/>
</dbReference>
<dbReference type="Gene3D" id="2.40.50.140">
    <property type="entry name" value="Nucleic acid-binding proteins"/>
    <property type="match status" value="1"/>
</dbReference>
<dbReference type="AlphaFoldDB" id="A0AAW1XYP0"/>
<dbReference type="InterPro" id="IPR003029">
    <property type="entry name" value="S1_domain"/>
</dbReference>
<name>A0AAW1XYP0_RUBAR</name>
<evidence type="ECO:0000256" key="1">
    <source>
        <dbReference type="SAM" id="MobiDB-lite"/>
    </source>
</evidence>
<dbReference type="Pfam" id="PF00575">
    <property type="entry name" value="S1"/>
    <property type="match status" value="1"/>
</dbReference>
<dbReference type="PANTHER" id="PTHR15838:SF1">
    <property type="entry name" value="ZINC FINGER CCHC DOMAIN-CONTAINING PROTEIN 17"/>
    <property type="match status" value="1"/>
</dbReference>
<evidence type="ECO:0000313" key="4">
    <source>
        <dbReference type="Proteomes" id="UP001457282"/>
    </source>
</evidence>
<accession>A0AAW1XYP0</accession>
<dbReference type="InterPro" id="IPR049621">
    <property type="entry name" value="S1_DHX8_helicase"/>
</dbReference>
<gene>
    <name evidence="3" type="ORF">M0R45_017987</name>
</gene>
<keyword evidence="4" id="KW-1185">Reference proteome</keyword>
<reference evidence="3 4" key="1">
    <citation type="journal article" date="2023" name="G3 (Bethesda)">
        <title>A chromosome-length genome assembly and annotation of blackberry (Rubus argutus, cv. 'Hillquist').</title>
        <authorList>
            <person name="Bruna T."/>
            <person name="Aryal R."/>
            <person name="Dudchenko O."/>
            <person name="Sargent D.J."/>
            <person name="Mead D."/>
            <person name="Buti M."/>
            <person name="Cavallini A."/>
            <person name="Hytonen T."/>
            <person name="Andres J."/>
            <person name="Pham M."/>
            <person name="Weisz D."/>
            <person name="Mascagni F."/>
            <person name="Usai G."/>
            <person name="Natali L."/>
            <person name="Bassil N."/>
            <person name="Fernandez G.E."/>
            <person name="Lomsadze A."/>
            <person name="Armour M."/>
            <person name="Olukolu B."/>
            <person name="Poorten T."/>
            <person name="Britton C."/>
            <person name="Davik J."/>
            <person name="Ashrafi H."/>
            <person name="Aiden E.L."/>
            <person name="Borodovsky M."/>
            <person name="Worthington M."/>
        </authorList>
    </citation>
    <scope>NUCLEOTIDE SEQUENCE [LARGE SCALE GENOMIC DNA]</scope>
    <source>
        <strain evidence="3">PI 553951</strain>
    </source>
</reference>
<dbReference type="PANTHER" id="PTHR15838">
    <property type="entry name" value="NUCLEOLAR PROTEIN OF 40 KDA"/>
    <property type="match status" value="1"/>
</dbReference>
<dbReference type="InterPro" id="IPR012340">
    <property type="entry name" value="NA-bd_OB-fold"/>
</dbReference>
<comment type="caution">
    <text evidence="3">The sequence shown here is derived from an EMBL/GenBank/DDBJ whole genome shotgun (WGS) entry which is preliminary data.</text>
</comment>
<feature type="region of interest" description="Disordered" evidence="1">
    <location>
        <begin position="46"/>
        <end position="72"/>
    </location>
</feature>
<dbReference type="EMBL" id="JBEDUW010000003">
    <property type="protein sequence ID" value="KAK9941381.1"/>
    <property type="molecule type" value="Genomic_DNA"/>
</dbReference>
<feature type="domain" description="S1 motif" evidence="2">
    <location>
        <begin position="80"/>
        <end position="149"/>
    </location>
</feature>
<dbReference type="FunFam" id="2.40.50.140:FF:000061">
    <property type="entry name" value="ATP-dependent RNA helicase DHX8"/>
    <property type="match status" value="1"/>
</dbReference>
<dbReference type="GO" id="GO:0043489">
    <property type="term" value="P:RNA stabilization"/>
    <property type="evidence" value="ECO:0007669"/>
    <property type="project" value="TreeGrafter"/>
</dbReference>
<organism evidence="3 4">
    <name type="scientific">Rubus argutus</name>
    <name type="common">Southern blackberry</name>
    <dbReference type="NCBI Taxonomy" id="59490"/>
    <lineage>
        <taxon>Eukaryota</taxon>
        <taxon>Viridiplantae</taxon>
        <taxon>Streptophyta</taxon>
        <taxon>Embryophyta</taxon>
        <taxon>Tracheophyta</taxon>
        <taxon>Spermatophyta</taxon>
        <taxon>Magnoliopsida</taxon>
        <taxon>eudicotyledons</taxon>
        <taxon>Gunneridae</taxon>
        <taxon>Pentapetalae</taxon>
        <taxon>rosids</taxon>
        <taxon>fabids</taxon>
        <taxon>Rosales</taxon>
        <taxon>Rosaceae</taxon>
        <taxon>Rosoideae</taxon>
        <taxon>Rosoideae incertae sedis</taxon>
        <taxon>Rubus</taxon>
    </lineage>
</organism>
<dbReference type="Proteomes" id="UP001457282">
    <property type="component" value="Unassembled WGS sequence"/>
</dbReference>
<dbReference type="SMART" id="SM00316">
    <property type="entry name" value="S1"/>
    <property type="match status" value="1"/>
</dbReference>
<evidence type="ECO:0000313" key="3">
    <source>
        <dbReference type="EMBL" id="KAK9941381.1"/>
    </source>
</evidence>